<sequence>MSDSTKTLLEPLAIKQANGTNVISLKDIPDGATAVIPKPPIEDDDDAVEIEVGTERTEHFVLGPIADRTYEFTIPKNMFLDFAGTNKDVPVRYIYWFSGINDVTSEPINYRVEHLKPPCHE</sequence>
<gene>
    <name evidence="1" type="ORF">NZ35_21890</name>
</gene>
<accession>A0A0A6D961</accession>
<dbReference type="PATRIC" id="fig|587753.9.peg.3036"/>
<reference evidence="1 2" key="1">
    <citation type="submission" date="2014-10" db="EMBL/GenBank/DDBJ databases">
        <title>Draft genome sequence of Pseudomonas chlororaphis EA105.</title>
        <authorList>
            <person name="McCully L.M."/>
            <person name="Bitzer A.S."/>
            <person name="Spence C."/>
            <person name="Bais H."/>
            <person name="Silby M.W."/>
        </authorList>
    </citation>
    <scope>NUCLEOTIDE SEQUENCE [LARGE SCALE GENOMIC DNA]</scope>
    <source>
        <strain evidence="1 2">EA105</strain>
    </source>
</reference>
<comment type="caution">
    <text evidence="1">The sequence shown here is derived from an EMBL/GenBank/DDBJ whole genome shotgun (WGS) entry which is preliminary data.</text>
</comment>
<dbReference type="Proteomes" id="UP000030564">
    <property type="component" value="Unassembled WGS sequence"/>
</dbReference>
<dbReference type="EMBL" id="JSFK01000024">
    <property type="protein sequence ID" value="KHA71267.1"/>
    <property type="molecule type" value="Genomic_DNA"/>
</dbReference>
<protein>
    <submittedName>
        <fullName evidence="1">Uncharacterized protein</fullName>
    </submittedName>
</protein>
<name>A0A0A6D961_9PSED</name>
<organism evidence="1 2">
    <name type="scientific">Pseudomonas chlororaphis</name>
    <dbReference type="NCBI Taxonomy" id="587753"/>
    <lineage>
        <taxon>Bacteria</taxon>
        <taxon>Pseudomonadati</taxon>
        <taxon>Pseudomonadota</taxon>
        <taxon>Gammaproteobacteria</taxon>
        <taxon>Pseudomonadales</taxon>
        <taxon>Pseudomonadaceae</taxon>
        <taxon>Pseudomonas</taxon>
    </lineage>
</organism>
<evidence type="ECO:0000313" key="2">
    <source>
        <dbReference type="Proteomes" id="UP000030564"/>
    </source>
</evidence>
<evidence type="ECO:0000313" key="1">
    <source>
        <dbReference type="EMBL" id="KHA71267.1"/>
    </source>
</evidence>
<proteinExistence type="predicted"/>
<dbReference type="AlphaFoldDB" id="A0A0A6D961"/>